<dbReference type="GO" id="GO:0005777">
    <property type="term" value="C:peroxisome"/>
    <property type="evidence" value="ECO:0007669"/>
    <property type="project" value="TreeGrafter"/>
</dbReference>
<protein>
    <recommendedName>
        <fullName evidence="3">phosphomevalonate kinase</fullName>
        <ecNumber evidence="3">2.7.4.2</ecNumber>
    </recommendedName>
</protein>
<dbReference type="Proteomes" id="UP000030745">
    <property type="component" value="Unassembled WGS sequence"/>
</dbReference>
<keyword evidence="11" id="KW-0753">Steroid metabolism</keyword>
<gene>
    <name evidence="12" type="ORF">SPRG_15224</name>
</gene>
<dbReference type="InterPro" id="IPR035102">
    <property type="entry name" value="Phosphomevalonate_kinase"/>
</dbReference>
<dbReference type="GeneID" id="24136975"/>
<dbReference type="PANTHER" id="PTHR31814:SF2">
    <property type="entry name" value="PHOSPHOMEVALONATE KINASE"/>
    <property type="match status" value="1"/>
</dbReference>
<proteinExistence type="inferred from homology"/>
<evidence type="ECO:0000256" key="11">
    <source>
        <dbReference type="ARBA" id="ARBA00023221"/>
    </source>
</evidence>
<name>A0A067BR68_SAPPC</name>
<dbReference type="KEGG" id="spar:SPRG_15224"/>
<keyword evidence="5" id="KW-0808">Transferase</keyword>
<evidence type="ECO:0000313" key="13">
    <source>
        <dbReference type="Proteomes" id="UP000030745"/>
    </source>
</evidence>
<dbReference type="InterPro" id="IPR016005">
    <property type="entry name" value="Erg8"/>
</dbReference>
<dbReference type="STRING" id="695850.A0A067BR68"/>
<dbReference type="GO" id="GO:0005524">
    <property type="term" value="F:ATP binding"/>
    <property type="evidence" value="ECO:0007669"/>
    <property type="project" value="UniProtKB-KW"/>
</dbReference>
<evidence type="ECO:0000256" key="7">
    <source>
        <dbReference type="ARBA" id="ARBA00022777"/>
    </source>
</evidence>
<organism evidence="12 13">
    <name type="scientific">Saprolegnia parasitica (strain CBS 223.65)</name>
    <dbReference type="NCBI Taxonomy" id="695850"/>
    <lineage>
        <taxon>Eukaryota</taxon>
        <taxon>Sar</taxon>
        <taxon>Stramenopiles</taxon>
        <taxon>Oomycota</taxon>
        <taxon>Saprolegniomycetes</taxon>
        <taxon>Saprolegniales</taxon>
        <taxon>Saprolegniaceae</taxon>
        <taxon>Saprolegnia</taxon>
    </lineage>
</organism>
<dbReference type="GO" id="GO:0004631">
    <property type="term" value="F:phosphomevalonate kinase activity"/>
    <property type="evidence" value="ECO:0007669"/>
    <property type="project" value="UniProtKB-EC"/>
</dbReference>
<keyword evidence="9" id="KW-0752">Steroid biosynthesis</keyword>
<comment type="pathway">
    <text evidence="1">Isoprenoid biosynthesis; isopentenyl diphosphate biosynthesis via mevalonate pathway; isopentenyl diphosphate from (R)-mevalonate: step 2/3.</text>
</comment>
<evidence type="ECO:0000256" key="5">
    <source>
        <dbReference type="ARBA" id="ARBA00022679"/>
    </source>
</evidence>
<dbReference type="AlphaFoldDB" id="A0A067BR68"/>
<accession>A0A067BR68</accession>
<dbReference type="PANTHER" id="PTHR31814">
    <property type="match status" value="1"/>
</dbReference>
<evidence type="ECO:0000256" key="3">
    <source>
        <dbReference type="ARBA" id="ARBA00012958"/>
    </source>
</evidence>
<dbReference type="OMA" id="NAYECII"/>
<keyword evidence="4" id="KW-0444">Lipid biosynthesis</keyword>
<evidence type="ECO:0000256" key="4">
    <source>
        <dbReference type="ARBA" id="ARBA00022516"/>
    </source>
</evidence>
<evidence type="ECO:0000256" key="10">
    <source>
        <dbReference type="ARBA" id="ARBA00023098"/>
    </source>
</evidence>
<dbReference type="GO" id="GO:0010142">
    <property type="term" value="P:farnesyl diphosphate biosynthetic process, mevalonate pathway"/>
    <property type="evidence" value="ECO:0007669"/>
    <property type="project" value="TreeGrafter"/>
</dbReference>
<dbReference type="EMBL" id="KK583359">
    <property type="protein sequence ID" value="KDO19285.1"/>
    <property type="molecule type" value="Genomic_DNA"/>
</dbReference>
<keyword evidence="8" id="KW-0067">ATP-binding</keyword>
<keyword evidence="13" id="KW-1185">Reference proteome</keyword>
<dbReference type="EC" id="2.7.4.2" evidence="3"/>
<dbReference type="RefSeq" id="XP_012209996.1">
    <property type="nucleotide sequence ID" value="XM_012354606.1"/>
</dbReference>
<evidence type="ECO:0000313" key="12">
    <source>
        <dbReference type="EMBL" id="KDO19285.1"/>
    </source>
</evidence>
<keyword evidence="10" id="KW-0443">Lipid metabolism</keyword>
<dbReference type="UniPathway" id="UPA00057">
    <property type="reaction ID" value="UER00099"/>
</dbReference>
<dbReference type="Gene3D" id="3.30.230.10">
    <property type="match status" value="1"/>
</dbReference>
<keyword evidence="7" id="KW-0418">Kinase</keyword>
<dbReference type="SUPFAM" id="SSF54211">
    <property type="entry name" value="Ribosomal protein S5 domain 2-like"/>
    <property type="match status" value="1"/>
</dbReference>
<evidence type="ECO:0000256" key="9">
    <source>
        <dbReference type="ARBA" id="ARBA00022955"/>
    </source>
</evidence>
<evidence type="ECO:0000256" key="2">
    <source>
        <dbReference type="ARBA" id="ARBA00006495"/>
    </source>
</evidence>
<dbReference type="InterPro" id="IPR020568">
    <property type="entry name" value="Ribosomal_Su5_D2-typ_SF"/>
</dbReference>
<dbReference type="OrthoDB" id="10262935at2759"/>
<evidence type="ECO:0000256" key="6">
    <source>
        <dbReference type="ARBA" id="ARBA00022741"/>
    </source>
</evidence>
<dbReference type="GO" id="GO:0006694">
    <property type="term" value="P:steroid biosynthetic process"/>
    <property type="evidence" value="ECO:0007669"/>
    <property type="project" value="UniProtKB-KW"/>
</dbReference>
<dbReference type="GO" id="GO:0019287">
    <property type="term" value="P:isopentenyl diphosphate biosynthetic process, mevalonate pathway"/>
    <property type="evidence" value="ECO:0007669"/>
    <property type="project" value="UniProtKB-UniPathway"/>
</dbReference>
<reference evidence="12 13" key="1">
    <citation type="journal article" date="2013" name="PLoS Genet.">
        <title>Distinctive expansion of potential virulence genes in the genome of the oomycete fish pathogen Saprolegnia parasitica.</title>
        <authorList>
            <person name="Jiang R.H."/>
            <person name="de Bruijn I."/>
            <person name="Haas B.J."/>
            <person name="Belmonte R."/>
            <person name="Lobach L."/>
            <person name="Christie J."/>
            <person name="van den Ackerveken G."/>
            <person name="Bottin A."/>
            <person name="Bulone V."/>
            <person name="Diaz-Moreno S.M."/>
            <person name="Dumas B."/>
            <person name="Fan L."/>
            <person name="Gaulin E."/>
            <person name="Govers F."/>
            <person name="Grenville-Briggs L.J."/>
            <person name="Horner N.R."/>
            <person name="Levin J.Z."/>
            <person name="Mammella M."/>
            <person name="Meijer H.J."/>
            <person name="Morris P."/>
            <person name="Nusbaum C."/>
            <person name="Oome S."/>
            <person name="Phillips A.J."/>
            <person name="van Rooyen D."/>
            <person name="Rzeszutek E."/>
            <person name="Saraiva M."/>
            <person name="Secombes C.J."/>
            <person name="Seidl M.F."/>
            <person name="Snel B."/>
            <person name="Stassen J.H."/>
            <person name="Sykes S."/>
            <person name="Tripathy S."/>
            <person name="van den Berg H."/>
            <person name="Vega-Arreguin J.C."/>
            <person name="Wawra S."/>
            <person name="Young S.K."/>
            <person name="Zeng Q."/>
            <person name="Dieguez-Uribeondo J."/>
            <person name="Russ C."/>
            <person name="Tyler B.M."/>
            <person name="van West P."/>
        </authorList>
    </citation>
    <scope>NUCLEOTIDE SEQUENCE [LARGE SCALE GENOMIC DNA]</scope>
    <source>
        <strain evidence="12 13">CBS 223.65</strain>
    </source>
</reference>
<evidence type="ECO:0000256" key="1">
    <source>
        <dbReference type="ARBA" id="ARBA00005017"/>
    </source>
</evidence>
<sequence>MTTTTTMTRVSAPGKVLIAGGYLVLEPQYAGAVLAASSRFHTTVSLDASVTPSPALAVTVHSPQFHQVLTGVLSADAFELSPQSPANPYVEKTLQVCAKALHGLLGPAFGAKLASLAKTHSLRITLEADNDFYSQSAQLLERGQPVTREHLAKLPAFLPCPLDASGTPVIAKTGMGSSAALITSLVGAVLRFFGAVTLPTAQSAAATPGVDIVHHLAQIAHSIAQDKIGSGFDVSAAAYGNQCYNRFSPERVQSFVAQKNLSAIAPADLAACIQSRWDNVVKAFGLPHNMHMIMGDVNAGSATVSMVRQVLAWKKADPAGSHALWETLNAKNMQIVAQFEALPAVADDVWARLAEAPSTSWVHLNAVLGAALLAMRATFEEIRHLLRTMGSAAGVAIEPEEQTALIDATMRVPGVLFGGVPGAGGNDAIFALVLHPSVLPRVETFWSTWTATRVSALLVDVAKSGVQGGLLEEAVAI</sequence>
<comment type="similarity">
    <text evidence="2">Belongs to the GHMP kinase family. Mevalonate kinase subfamily.</text>
</comment>
<dbReference type="InterPro" id="IPR014721">
    <property type="entry name" value="Ribsml_uS5_D2-typ_fold_subgr"/>
</dbReference>
<keyword evidence="6" id="KW-0547">Nucleotide-binding</keyword>
<dbReference type="PIRSF" id="PIRSF017288">
    <property type="entry name" value="PMK_GHMP_euk"/>
    <property type="match status" value="1"/>
</dbReference>
<dbReference type="VEuPathDB" id="FungiDB:SPRG_15224"/>
<evidence type="ECO:0000256" key="8">
    <source>
        <dbReference type="ARBA" id="ARBA00022840"/>
    </source>
</evidence>